<sequence>MMKNWPLVGSQLTKYLPPKEDKYTHDCFTGLDPMRRVFRFPAKGITVKELGIIKLTALFAARYGNPFRYG</sequence>
<dbReference type="GO" id="GO:0006396">
    <property type="term" value="P:RNA processing"/>
    <property type="evidence" value="ECO:0007669"/>
    <property type="project" value="InterPro"/>
</dbReference>
<dbReference type="Gene3D" id="1.10.10.790">
    <property type="entry name" value="Surp module"/>
    <property type="match status" value="1"/>
</dbReference>
<dbReference type="Proteomes" id="UP000489600">
    <property type="component" value="Unassembled WGS sequence"/>
</dbReference>
<comment type="caution">
    <text evidence="1">The sequence shown here is derived from an EMBL/GenBank/DDBJ whole genome shotgun (WGS) entry which is preliminary data.</text>
</comment>
<accession>A0A565AYH2</accession>
<dbReference type="AlphaFoldDB" id="A0A565AYH2"/>
<evidence type="ECO:0000313" key="2">
    <source>
        <dbReference type="Proteomes" id="UP000489600"/>
    </source>
</evidence>
<gene>
    <name evidence="1" type="ORF">ANE_LOCUS4568</name>
</gene>
<evidence type="ECO:0000313" key="1">
    <source>
        <dbReference type="EMBL" id="VVA94123.1"/>
    </source>
</evidence>
<proteinExistence type="predicted"/>
<dbReference type="InterPro" id="IPR035967">
    <property type="entry name" value="SWAP/Surp_sf"/>
</dbReference>
<dbReference type="OrthoDB" id="447637at2759"/>
<dbReference type="SUPFAM" id="SSF109905">
    <property type="entry name" value="Surp module (SWAP domain)"/>
    <property type="match status" value="1"/>
</dbReference>
<dbReference type="EMBL" id="CABITT030000002">
    <property type="protein sequence ID" value="VVA94123.1"/>
    <property type="molecule type" value="Genomic_DNA"/>
</dbReference>
<name>A0A565AYH2_9BRAS</name>
<organism evidence="1 2">
    <name type="scientific">Arabis nemorensis</name>
    <dbReference type="NCBI Taxonomy" id="586526"/>
    <lineage>
        <taxon>Eukaryota</taxon>
        <taxon>Viridiplantae</taxon>
        <taxon>Streptophyta</taxon>
        <taxon>Embryophyta</taxon>
        <taxon>Tracheophyta</taxon>
        <taxon>Spermatophyta</taxon>
        <taxon>Magnoliopsida</taxon>
        <taxon>eudicotyledons</taxon>
        <taxon>Gunneridae</taxon>
        <taxon>Pentapetalae</taxon>
        <taxon>rosids</taxon>
        <taxon>malvids</taxon>
        <taxon>Brassicales</taxon>
        <taxon>Brassicaceae</taxon>
        <taxon>Arabideae</taxon>
        <taxon>Arabis</taxon>
    </lineage>
</organism>
<protein>
    <submittedName>
        <fullName evidence="1">Uncharacterized protein</fullName>
    </submittedName>
</protein>
<keyword evidence="2" id="KW-1185">Reference proteome</keyword>
<reference evidence="1" key="1">
    <citation type="submission" date="2019-07" db="EMBL/GenBank/DDBJ databases">
        <authorList>
            <person name="Dittberner H."/>
        </authorList>
    </citation>
    <scope>NUCLEOTIDE SEQUENCE [LARGE SCALE GENOMIC DNA]</scope>
</reference>
<dbReference type="GO" id="GO:0003723">
    <property type="term" value="F:RNA binding"/>
    <property type="evidence" value="ECO:0007669"/>
    <property type="project" value="InterPro"/>
</dbReference>